<feature type="compositionally biased region" description="Low complexity" evidence="1">
    <location>
        <begin position="13"/>
        <end position="24"/>
    </location>
</feature>
<keyword evidence="2" id="KW-0812">Transmembrane</keyword>
<sequence>MTMEKPSAVTVTSPSPDGGHRSPSPSRPRHRPLARSATFADGNMLSNRRRSSMFSDNLSETRKSLRSSTDDLLLPRVNGNGQLDHVNEPSHWHSIPLGLALLPAVGGLLFQDGSAVVTDITLLALAAIFLNWSVRLPWDWYRSAQATKSEERGDFSTFETIAEEKSDEEDHDHDSTSQQDKPTPKSSQESNWDQQYQRRFSIEAAQKELRIHELLALLSCFLFPAIGAWLLHAIRGQLSRPSEGLVSNYNLTVFLLASEIRPVSHLVKMIQARTLFLQKVAGGSPTDDEQRYDPGQVIDLVHRVEELEAHIADTVETSSKSVAVATDVCAAKTAAQAVSETRKYLQPDLDALNRAVRRYEKRTTISSLQTEARLQDLECQLKDVVVLAAAAQRNAEQQPRNYMLILLNWICALVVVPAQYAWAVLRLPIRAAEWAVSCVRRFFGFRQAQKLRQTRQGNQVRSKERSWKVGS</sequence>
<dbReference type="EMBL" id="JAACFV010000001">
    <property type="protein sequence ID" value="KAF7514382.1"/>
    <property type="molecule type" value="Genomic_DNA"/>
</dbReference>
<feature type="region of interest" description="Disordered" evidence="1">
    <location>
        <begin position="1"/>
        <end position="39"/>
    </location>
</feature>
<keyword evidence="2" id="KW-0472">Membrane</keyword>
<dbReference type="PANTHER" id="PTHR42032:SF1">
    <property type="entry name" value="YALI0E30679P"/>
    <property type="match status" value="1"/>
</dbReference>
<feature type="region of interest" description="Disordered" evidence="1">
    <location>
        <begin position="163"/>
        <end position="193"/>
    </location>
</feature>
<evidence type="ECO:0000313" key="4">
    <source>
        <dbReference type="Proteomes" id="UP000606974"/>
    </source>
</evidence>
<protein>
    <submittedName>
        <fullName evidence="3">Uncharacterized protein</fullName>
    </submittedName>
</protein>
<gene>
    <name evidence="3" type="ORF">GJ744_000152</name>
</gene>
<accession>A0A8H7AU22</accession>
<feature type="transmembrane region" description="Helical" evidence="2">
    <location>
        <begin position="214"/>
        <end position="234"/>
    </location>
</feature>
<organism evidence="3 4">
    <name type="scientific">Endocarpon pusillum</name>
    <dbReference type="NCBI Taxonomy" id="364733"/>
    <lineage>
        <taxon>Eukaryota</taxon>
        <taxon>Fungi</taxon>
        <taxon>Dikarya</taxon>
        <taxon>Ascomycota</taxon>
        <taxon>Pezizomycotina</taxon>
        <taxon>Eurotiomycetes</taxon>
        <taxon>Chaetothyriomycetidae</taxon>
        <taxon>Verrucariales</taxon>
        <taxon>Verrucariaceae</taxon>
        <taxon>Endocarpon</taxon>
    </lineage>
</organism>
<name>A0A8H7AU22_9EURO</name>
<evidence type="ECO:0000256" key="1">
    <source>
        <dbReference type="SAM" id="MobiDB-lite"/>
    </source>
</evidence>
<feature type="compositionally biased region" description="Polar residues" evidence="1">
    <location>
        <begin position="176"/>
        <end position="193"/>
    </location>
</feature>
<dbReference type="Proteomes" id="UP000606974">
    <property type="component" value="Unassembled WGS sequence"/>
</dbReference>
<feature type="transmembrane region" description="Helical" evidence="2">
    <location>
        <begin position="402"/>
        <end position="422"/>
    </location>
</feature>
<keyword evidence="2" id="KW-1133">Transmembrane helix</keyword>
<keyword evidence="4" id="KW-1185">Reference proteome</keyword>
<proteinExistence type="predicted"/>
<comment type="caution">
    <text evidence="3">The sequence shown here is derived from an EMBL/GenBank/DDBJ whole genome shotgun (WGS) entry which is preliminary data.</text>
</comment>
<dbReference type="AlphaFoldDB" id="A0A8H7AU22"/>
<dbReference type="PANTHER" id="PTHR42032">
    <property type="entry name" value="YALI0E30679P"/>
    <property type="match status" value="1"/>
</dbReference>
<dbReference type="OrthoDB" id="5422510at2759"/>
<reference evidence="3" key="1">
    <citation type="submission" date="2020-02" db="EMBL/GenBank/DDBJ databases">
        <authorList>
            <person name="Palmer J.M."/>
        </authorList>
    </citation>
    <scope>NUCLEOTIDE SEQUENCE</scope>
    <source>
        <strain evidence="3">EPUS1.4</strain>
        <tissue evidence="3">Thallus</tissue>
    </source>
</reference>
<evidence type="ECO:0000256" key="2">
    <source>
        <dbReference type="SAM" id="Phobius"/>
    </source>
</evidence>
<evidence type="ECO:0000313" key="3">
    <source>
        <dbReference type="EMBL" id="KAF7514382.1"/>
    </source>
</evidence>